<evidence type="ECO:0000313" key="1">
    <source>
        <dbReference type="EMBL" id="KAG0427200.1"/>
    </source>
</evidence>
<protein>
    <submittedName>
        <fullName evidence="1">Uncharacterized protein</fullName>
    </submittedName>
</protein>
<evidence type="ECO:0000313" key="2">
    <source>
        <dbReference type="Proteomes" id="UP000805193"/>
    </source>
</evidence>
<name>A0AC60Q328_IXOPE</name>
<organism evidence="1 2">
    <name type="scientific">Ixodes persulcatus</name>
    <name type="common">Taiga tick</name>
    <dbReference type="NCBI Taxonomy" id="34615"/>
    <lineage>
        <taxon>Eukaryota</taxon>
        <taxon>Metazoa</taxon>
        <taxon>Ecdysozoa</taxon>
        <taxon>Arthropoda</taxon>
        <taxon>Chelicerata</taxon>
        <taxon>Arachnida</taxon>
        <taxon>Acari</taxon>
        <taxon>Parasitiformes</taxon>
        <taxon>Ixodida</taxon>
        <taxon>Ixodoidea</taxon>
        <taxon>Ixodidae</taxon>
        <taxon>Ixodinae</taxon>
        <taxon>Ixodes</taxon>
    </lineage>
</organism>
<proteinExistence type="predicted"/>
<dbReference type="EMBL" id="JABSTQ010009650">
    <property type="protein sequence ID" value="KAG0427200.1"/>
    <property type="molecule type" value="Genomic_DNA"/>
</dbReference>
<keyword evidence="2" id="KW-1185">Reference proteome</keyword>
<sequence>MSKSPTKPAPKAFGTIGTSRILEPVYDRSAAAYIRYFSTLAVRRGLIPLALSSMRRFFCRLVAGEGETFPPKTPKAIQFKCGFCYYITKDQRGMISHLVHHEEGRQPKSRHCPLPPSGSEPCHHCNPADLKSLKSANKDSINMTSFEEDGFFPELMAELPLLERLEAHGVERLVTKIQTMLCNSEVTTDAPCTASADSVCWLVDSLDSWNAILYRAVRFVLTPSTDKQAAATFQKYHRSPVLLHKLKEAKTMSDKEAASLIRSAANFIARHFFIVTAVVKRTLQCERAKTTALQLTDLNEACLLKGGIGLYEDKLGSLACKTFQLSYSEVYGDEGLMLDSACVFYRLFSSHRCIRRLVLSDAIIEFASDYSLTVQRNLCALNRAARFVLAPAANKRAAEVFQDYERSPGLFRVLKETEKTSDLDVVRMVRSASTFIACHFFVVAGVVKERVQCEADGKTGLQLGDLDEVCMLKIVSYLKVCDVVS</sequence>
<gene>
    <name evidence="1" type="ORF">HPB47_025707</name>
</gene>
<accession>A0AC60Q328</accession>
<dbReference type="Proteomes" id="UP000805193">
    <property type="component" value="Unassembled WGS sequence"/>
</dbReference>
<comment type="caution">
    <text evidence="1">The sequence shown here is derived from an EMBL/GenBank/DDBJ whole genome shotgun (WGS) entry which is preliminary data.</text>
</comment>
<reference evidence="1 2" key="1">
    <citation type="journal article" date="2020" name="Cell">
        <title>Large-Scale Comparative Analyses of Tick Genomes Elucidate Their Genetic Diversity and Vector Capacities.</title>
        <authorList>
            <consortium name="Tick Genome and Microbiome Consortium (TIGMIC)"/>
            <person name="Jia N."/>
            <person name="Wang J."/>
            <person name="Shi W."/>
            <person name="Du L."/>
            <person name="Sun Y."/>
            <person name="Zhan W."/>
            <person name="Jiang J.F."/>
            <person name="Wang Q."/>
            <person name="Zhang B."/>
            <person name="Ji P."/>
            <person name="Bell-Sakyi L."/>
            <person name="Cui X.M."/>
            <person name="Yuan T.T."/>
            <person name="Jiang B.G."/>
            <person name="Yang W.F."/>
            <person name="Lam T.T."/>
            <person name="Chang Q.C."/>
            <person name="Ding S.J."/>
            <person name="Wang X.J."/>
            <person name="Zhu J.G."/>
            <person name="Ruan X.D."/>
            <person name="Zhao L."/>
            <person name="Wei J.T."/>
            <person name="Ye R.Z."/>
            <person name="Que T.C."/>
            <person name="Du C.H."/>
            <person name="Zhou Y.H."/>
            <person name="Cheng J.X."/>
            <person name="Dai P.F."/>
            <person name="Guo W.B."/>
            <person name="Han X.H."/>
            <person name="Huang E.J."/>
            <person name="Li L.F."/>
            <person name="Wei W."/>
            <person name="Gao Y.C."/>
            <person name="Liu J.Z."/>
            <person name="Shao H.Z."/>
            <person name="Wang X."/>
            <person name="Wang C.C."/>
            <person name="Yang T.C."/>
            <person name="Huo Q.B."/>
            <person name="Li W."/>
            <person name="Chen H.Y."/>
            <person name="Chen S.E."/>
            <person name="Zhou L.G."/>
            <person name="Ni X.B."/>
            <person name="Tian J.H."/>
            <person name="Sheng Y."/>
            <person name="Liu T."/>
            <person name="Pan Y.S."/>
            <person name="Xia L.Y."/>
            <person name="Li J."/>
            <person name="Zhao F."/>
            <person name="Cao W.C."/>
        </authorList>
    </citation>
    <scope>NUCLEOTIDE SEQUENCE [LARGE SCALE GENOMIC DNA]</scope>
    <source>
        <strain evidence="1">Iper-2018</strain>
    </source>
</reference>